<dbReference type="SUPFAM" id="SSF47336">
    <property type="entry name" value="ACP-like"/>
    <property type="match status" value="1"/>
</dbReference>
<dbReference type="InterPro" id="IPR009081">
    <property type="entry name" value="PP-bd_ACP"/>
</dbReference>
<keyword evidence="5" id="KW-1185">Reference proteome</keyword>
<evidence type="ECO:0000256" key="1">
    <source>
        <dbReference type="ARBA" id="ARBA00022450"/>
    </source>
</evidence>
<evidence type="ECO:0000313" key="4">
    <source>
        <dbReference type="EMBL" id="MCT2585121.1"/>
    </source>
</evidence>
<organism evidence="4 5">
    <name type="scientific">Actinophytocola gossypii</name>
    <dbReference type="NCBI Taxonomy" id="2812003"/>
    <lineage>
        <taxon>Bacteria</taxon>
        <taxon>Bacillati</taxon>
        <taxon>Actinomycetota</taxon>
        <taxon>Actinomycetes</taxon>
        <taxon>Pseudonocardiales</taxon>
        <taxon>Pseudonocardiaceae</taxon>
    </lineage>
</organism>
<proteinExistence type="predicted"/>
<dbReference type="InterPro" id="IPR036736">
    <property type="entry name" value="ACP-like_sf"/>
</dbReference>
<dbReference type="RefSeq" id="WP_260192592.1">
    <property type="nucleotide sequence ID" value="NZ_JAFFZE010000014.1"/>
</dbReference>
<dbReference type="Pfam" id="PF00550">
    <property type="entry name" value="PP-binding"/>
    <property type="match status" value="1"/>
</dbReference>
<dbReference type="InterPro" id="IPR006162">
    <property type="entry name" value="Ppantetheine_attach_site"/>
</dbReference>
<evidence type="ECO:0000259" key="3">
    <source>
        <dbReference type="PROSITE" id="PS50075"/>
    </source>
</evidence>
<gene>
    <name evidence="4" type="ORF">JT362_18560</name>
</gene>
<dbReference type="EMBL" id="JAFFZE010000014">
    <property type="protein sequence ID" value="MCT2585121.1"/>
    <property type="molecule type" value="Genomic_DNA"/>
</dbReference>
<dbReference type="PROSITE" id="PS50075">
    <property type="entry name" value="CARRIER"/>
    <property type="match status" value="1"/>
</dbReference>
<reference evidence="4 5" key="1">
    <citation type="submission" date="2021-02" db="EMBL/GenBank/DDBJ databases">
        <title>Actinophytocola xerophila sp. nov., isolated from soil of cotton cropping field.</title>
        <authorList>
            <person name="Huang R."/>
            <person name="Chen X."/>
            <person name="Ge X."/>
            <person name="Liu W."/>
        </authorList>
    </citation>
    <scope>NUCLEOTIDE SEQUENCE [LARGE SCALE GENOMIC DNA]</scope>
    <source>
        <strain evidence="4 5">S1-96</strain>
    </source>
</reference>
<feature type="domain" description="Carrier" evidence="3">
    <location>
        <begin position="1"/>
        <end position="78"/>
    </location>
</feature>
<protein>
    <submittedName>
        <fullName evidence="4">Acyl carrier protein</fullName>
    </submittedName>
</protein>
<evidence type="ECO:0000313" key="5">
    <source>
        <dbReference type="Proteomes" id="UP001156441"/>
    </source>
</evidence>
<name>A0ABT2JBH8_9PSEU</name>
<evidence type="ECO:0000256" key="2">
    <source>
        <dbReference type="ARBA" id="ARBA00022553"/>
    </source>
</evidence>
<keyword evidence="2" id="KW-0597">Phosphoprotein</keyword>
<dbReference type="Proteomes" id="UP001156441">
    <property type="component" value="Unassembled WGS sequence"/>
</dbReference>
<dbReference type="Gene3D" id="1.10.1200.10">
    <property type="entry name" value="ACP-like"/>
    <property type="match status" value="1"/>
</dbReference>
<accession>A0ABT2JBH8</accession>
<comment type="caution">
    <text evidence="4">The sequence shown here is derived from an EMBL/GenBank/DDBJ whole genome shotgun (WGS) entry which is preliminary data.</text>
</comment>
<sequence length="83" mass="9323">MWDDQFEALLRQYLPFIEADEKLASDSPLRDFGLDSLGTVELLAALESTYDVRFTDDALALESFETPAVLWSTLASVRTAQHV</sequence>
<keyword evidence="1" id="KW-0596">Phosphopantetheine</keyword>
<dbReference type="PROSITE" id="PS00012">
    <property type="entry name" value="PHOSPHOPANTETHEINE"/>
    <property type="match status" value="1"/>
</dbReference>